<evidence type="ECO:0000256" key="1">
    <source>
        <dbReference type="SAM" id="Phobius"/>
    </source>
</evidence>
<evidence type="ECO:0000313" key="3">
    <source>
        <dbReference type="Proteomes" id="UP001305647"/>
    </source>
</evidence>
<name>A0AAN6Q8X7_9PEZI</name>
<comment type="caution">
    <text evidence="2">The sequence shown here is derived from an EMBL/GenBank/DDBJ whole genome shotgun (WGS) entry which is preliminary data.</text>
</comment>
<feature type="transmembrane region" description="Helical" evidence="1">
    <location>
        <begin position="41"/>
        <end position="59"/>
    </location>
</feature>
<evidence type="ECO:0000313" key="2">
    <source>
        <dbReference type="EMBL" id="KAK4103081.1"/>
    </source>
</evidence>
<reference evidence="2" key="2">
    <citation type="submission" date="2023-05" db="EMBL/GenBank/DDBJ databases">
        <authorList>
            <consortium name="Lawrence Berkeley National Laboratory"/>
            <person name="Steindorff A."/>
            <person name="Hensen N."/>
            <person name="Bonometti L."/>
            <person name="Westerberg I."/>
            <person name="Brannstrom I.O."/>
            <person name="Guillou S."/>
            <person name="Cros-Aarteil S."/>
            <person name="Calhoun S."/>
            <person name="Haridas S."/>
            <person name="Kuo A."/>
            <person name="Mondo S."/>
            <person name="Pangilinan J."/>
            <person name="Riley R."/>
            <person name="Labutti K."/>
            <person name="Andreopoulos B."/>
            <person name="Lipzen A."/>
            <person name="Chen C."/>
            <person name="Yanf M."/>
            <person name="Daum C."/>
            <person name="Ng V."/>
            <person name="Clum A."/>
            <person name="Ohm R."/>
            <person name="Martin F."/>
            <person name="Silar P."/>
            <person name="Natvig D."/>
            <person name="Lalanne C."/>
            <person name="Gautier V."/>
            <person name="Ament-Velasquez S.L."/>
            <person name="Kruys A."/>
            <person name="Hutchinson M.I."/>
            <person name="Powell A.J."/>
            <person name="Barry K."/>
            <person name="Miller A.N."/>
            <person name="Grigoriev I.V."/>
            <person name="Debuchy R."/>
            <person name="Gladieux P."/>
            <person name="Thoren M.H."/>
            <person name="Johannesson H."/>
        </authorList>
    </citation>
    <scope>NUCLEOTIDE SEQUENCE</scope>
    <source>
        <strain evidence="2">CBS 757.83</strain>
    </source>
</reference>
<reference evidence="2" key="1">
    <citation type="journal article" date="2023" name="Mol. Phylogenet. Evol.">
        <title>Genome-scale phylogeny and comparative genomics of the fungal order Sordariales.</title>
        <authorList>
            <person name="Hensen N."/>
            <person name="Bonometti L."/>
            <person name="Westerberg I."/>
            <person name="Brannstrom I.O."/>
            <person name="Guillou S."/>
            <person name="Cros-Aarteil S."/>
            <person name="Calhoun S."/>
            <person name="Haridas S."/>
            <person name="Kuo A."/>
            <person name="Mondo S."/>
            <person name="Pangilinan J."/>
            <person name="Riley R."/>
            <person name="LaButti K."/>
            <person name="Andreopoulos B."/>
            <person name="Lipzen A."/>
            <person name="Chen C."/>
            <person name="Yan M."/>
            <person name="Daum C."/>
            <person name="Ng V."/>
            <person name="Clum A."/>
            <person name="Steindorff A."/>
            <person name="Ohm R.A."/>
            <person name="Martin F."/>
            <person name="Silar P."/>
            <person name="Natvig D.O."/>
            <person name="Lalanne C."/>
            <person name="Gautier V."/>
            <person name="Ament-Velasquez S.L."/>
            <person name="Kruys A."/>
            <person name="Hutchinson M.I."/>
            <person name="Powell A.J."/>
            <person name="Barry K."/>
            <person name="Miller A.N."/>
            <person name="Grigoriev I.V."/>
            <person name="Debuchy R."/>
            <person name="Gladieux P."/>
            <person name="Hiltunen Thoren M."/>
            <person name="Johannesson H."/>
        </authorList>
    </citation>
    <scope>NUCLEOTIDE SEQUENCE</scope>
    <source>
        <strain evidence="2">CBS 757.83</strain>
    </source>
</reference>
<dbReference type="Proteomes" id="UP001305647">
    <property type="component" value="Unassembled WGS sequence"/>
</dbReference>
<dbReference type="AlphaFoldDB" id="A0AAN6Q8X7"/>
<proteinExistence type="predicted"/>
<keyword evidence="1" id="KW-1133">Transmembrane helix</keyword>
<organism evidence="2 3">
    <name type="scientific">Parathielavia hyrcaniae</name>
    <dbReference type="NCBI Taxonomy" id="113614"/>
    <lineage>
        <taxon>Eukaryota</taxon>
        <taxon>Fungi</taxon>
        <taxon>Dikarya</taxon>
        <taxon>Ascomycota</taxon>
        <taxon>Pezizomycotina</taxon>
        <taxon>Sordariomycetes</taxon>
        <taxon>Sordariomycetidae</taxon>
        <taxon>Sordariales</taxon>
        <taxon>Chaetomiaceae</taxon>
        <taxon>Parathielavia</taxon>
    </lineage>
</organism>
<dbReference type="EMBL" id="MU863629">
    <property type="protein sequence ID" value="KAK4103081.1"/>
    <property type="molecule type" value="Genomic_DNA"/>
</dbReference>
<gene>
    <name evidence="2" type="ORF">N658DRAFT_300415</name>
</gene>
<sequence>MVPGEEEVFVHNECREQERTGCSKPSCRGCSRFPLHIRPSFRVMYGWLFGCGVWLLLMYKQDPICCSDCALDERRS</sequence>
<protein>
    <submittedName>
        <fullName evidence="2">Uncharacterized protein</fullName>
    </submittedName>
</protein>
<keyword evidence="1" id="KW-0812">Transmembrane</keyword>
<accession>A0AAN6Q8X7</accession>
<keyword evidence="3" id="KW-1185">Reference proteome</keyword>
<keyword evidence="1" id="KW-0472">Membrane</keyword>